<dbReference type="SMART" id="SM00892">
    <property type="entry name" value="Endonuclease_NS"/>
    <property type="match status" value="1"/>
</dbReference>
<feature type="binding site" evidence="2">
    <location>
        <position position="391"/>
    </location>
    <ligand>
        <name>Mg(2+)</name>
        <dbReference type="ChEBI" id="CHEBI:18420"/>
        <note>catalytic</note>
    </ligand>
</feature>
<dbReference type="Gene3D" id="3.40.570.10">
    <property type="entry name" value="Extracellular Endonuclease, subunit A"/>
    <property type="match status" value="1"/>
</dbReference>
<evidence type="ECO:0000256" key="1">
    <source>
        <dbReference type="PIRSR" id="PIRSR640255-1"/>
    </source>
</evidence>
<dbReference type="PANTHER" id="PTHR13966">
    <property type="entry name" value="ENDONUCLEASE RELATED"/>
    <property type="match status" value="1"/>
</dbReference>
<reference evidence="7" key="1">
    <citation type="submission" date="2020-10" db="EMBL/GenBank/DDBJ databases">
        <authorList>
            <person name="Gilroy R."/>
        </authorList>
    </citation>
    <scope>NUCLEOTIDE SEQUENCE</scope>
    <source>
        <strain evidence="7">B2-16538</strain>
    </source>
</reference>
<evidence type="ECO:0000256" key="3">
    <source>
        <dbReference type="SAM" id="MobiDB-lite"/>
    </source>
</evidence>
<feature type="domain" description="DNA/RNA non-specific endonuclease/pyrophosphatase/phosphodiesterase" evidence="6">
    <location>
        <begin position="299"/>
        <end position="503"/>
    </location>
</feature>
<keyword evidence="2" id="KW-0479">Metal-binding</keyword>
<accession>A0A9D9NRR0</accession>
<keyword evidence="7" id="KW-0378">Hydrolase</keyword>
<evidence type="ECO:0000313" key="7">
    <source>
        <dbReference type="EMBL" id="MBO8486095.1"/>
    </source>
</evidence>
<evidence type="ECO:0000256" key="2">
    <source>
        <dbReference type="PIRSR" id="PIRSR640255-2"/>
    </source>
</evidence>
<gene>
    <name evidence="7" type="ORF">IAB78_06695</name>
</gene>
<feature type="active site" description="Proton acceptor" evidence="1">
    <location>
        <position position="359"/>
    </location>
</feature>
<feature type="chain" id="PRO_5038767950" evidence="4">
    <location>
        <begin position="23"/>
        <end position="516"/>
    </location>
</feature>
<feature type="region of interest" description="Disordered" evidence="3">
    <location>
        <begin position="202"/>
        <end position="243"/>
    </location>
</feature>
<sequence>MKICFKVFAALTAAGFMAVAPGCEGSVPDPDGMKPGEGGGSGEDISEYFYMKVTAAPADWEGDYLITYTDNSSIKVFNDWDDDKYGQSTVDLYNDMTSQGIPAETADRYRSIIRKEGAGYSIYVSGVGYIGYSGSGNSLLRNTSESPSAGTDIWKISSGEDIHIMPVNSNETSRRLMWNSSSPRFACYKGTVQEITLYKKNFSAGQEPDDPDDNPDEGNPDEGEEGGETEIPDGINEDGNKNGWLVNWEVPHADVALPEDVAYSRTVSETEGNSYAYVCETNDAGRLIVTHTFTNNGRKYRNYTLLFDKDKKAALWVAYAMHETVWGGDVGRKGSWKDDPAIPSGWQSPGVPSPYSRGHQIASGDRQCCTGANKQTFYHSNQAPQWQTRFNDGVWNQLEQRIQGEAPTGRDTIYVVTGPLYEAGYKTETDRAGDEVPVPTGYWKCVMKCSFNSSGKMTAASGTGYLFDRNGEYNNTSYSNFSTTIDEIESVTGFDLFANIPESLQDAAESGRSPLF</sequence>
<keyword evidence="7" id="KW-0255">Endonuclease</keyword>
<dbReference type="SMART" id="SM00477">
    <property type="entry name" value="NUC"/>
    <property type="match status" value="1"/>
</dbReference>
<evidence type="ECO:0000259" key="6">
    <source>
        <dbReference type="SMART" id="SM00892"/>
    </source>
</evidence>
<feature type="compositionally biased region" description="Acidic residues" evidence="3">
    <location>
        <begin position="207"/>
        <end position="231"/>
    </location>
</feature>
<dbReference type="InterPro" id="IPR044925">
    <property type="entry name" value="His-Me_finger_sf"/>
</dbReference>
<reference evidence="7" key="2">
    <citation type="journal article" date="2021" name="PeerJ">
        <title>Extensive microbial diversity within the chicken gut microbiome revealed by metagenomics and culture.</title>
        <authorList>
            <person name="Gilroy R."/>
            <person name="Ravi A."/>
            <person name="Getino M."/>
            <person name="Pursley I."/>
            <person name="Horton D.L."/>
            <person name="Alikhan N.F."/>
            <person name="Baker D."/>
            <person name="Gharbi K."/>
            <person name="Hall N."/>
            <person name="Watson M."/>
            <person name="Adriaenssens E.M."/>
            <person name="Foster-Nyarko E."/>
            <person name="Jarju S."/>
            <person name="Secka A."/>
            <person name="Antonio M."/>
            <person name="Oren A."/>
            <person name="Chaudhuri R.R."/>
            <person name="La Ragione R."/>
            <person name="Hildebrand F."/>
            <person name="Pallen M.J."/>
        </authorList>
    </citation>
    <scope>NUCLEOTIDE SEQUENCE</scope>
    <source>
        <strain evidence="7">B2-16538</strain>
    </source>
</reference>
<evidence type="ECO:0000313" key="8">
    <source>
        <dbReference type="Proteomes" id="UP000823750"/>
    </source>
</evidence>
<dbReference type="GO" id="GO:0003676">
    <property type="term" value="F:nucleic acid binding"/>
    <property type="evidence" value="ECO:0007669"/>
    <property type="project" value="InterPro"/>
</dbReference>
<dbReference type="Pfam" id="PF01223">
    <property type="entry name" value="Endonuclease_NS"/>
    <property type="match status" value="1"/>
</dbReference>
<dbReference type="PANTHER" id="PTHR13966:SF5">
    <property type="entry name" value="ENDONUCLEASE G, MITOCHONDRIAL"/>
    <property type="match status" value="1"/>
</dbReference>
<evidence type="ECO:0000256" key="4">
    <source>
        <dbReference type="SAM" id="SignalP"/>
    </source>
</evidence>
<keyword evidence="4" id="KW-0732">Signal</keyword>
<dbReference type="SUPFAM" id="SSF54060">
    <property type="entry name" value="His-Me finger endonucleases"/>
    <property type="match status" value="1"/>
</dbReference>
<dbReference type="InterPro" id="IPR040255">
    <property type="entry name" value="Non-specific_endonuclease"/>
</dbReference>
<organism evidence="7 8">
    <name type="scientific">Candidatus Cryptobacteroides excrementavium</name>
    <dbReference type="NCBI Taxonomy" id="2840759"/>
    <lineage>
        <taxon>Bacteria</taxon>
        <taxon>Pseudomonadati</taxon>
        <taxon>Bacteroidota</taxon>
        <taxon>Bacteroidia</taxon>
        <taxon>Bacteroidales</taxon>
        <taxon>Candidatus Cryptobacteroides</taxon>
    </lineage>
</organism>
<proteinExistence type="predicted"/>
<feature type="domain" description="ENPP1-3/EXOG-like endonuclease/phosphodiesterase" evidence="5">
    <location>
        <begin position="300"/>
        <end position="503"/>
    </location>
</feature>
<keyword evidence="7" id="KW-0540">Nuclease</keyword>
<evidence type="ECO:0000259" key="5">
    <source>
        <dbReference type="SMART" id="SM00477"/>
    </source>
</evidence>
<dbReference type="InterPro" id="IPR020821">
    <property type="entry name" value="ENPP1-3/EXOG-like_nuc-like"/>
</dbReference>
<dbReference type="GO" id="GO:0004519">
    <property type="term" value="F:endonuclease activity"/>
    <property type="evidence" value="ECO:0007669"/>
    <property type="project" value="UniProtKB-KW"/>
</dbReference>
<dbReference type="AlphaFoldDB" id="A0A9D9NRR0"/>
<dbReference type="InterPro" id="IPR044929">
    <property type="entry name" value="DNA/RNA_non-sp_Endonuclease_sf"/>
</dbReference>
<dbReference type="GO" id="GO:0046872">
    <property type="term" value="F:metal ion binding"/>
    <property type="evidence" value="ECO:0007669"/>
    <property type="project" value="UniProtKB-KW"/>
</dbReference>
<name>A0A9D9NRR0_9BACT</name>
<dbReference type="GO" id="GO:0016787">
    <property type="term" value="F:hydrolase activity"/>
    <property type="evidence" value="ECO:0007669"/>
    <property type="project" value="InterPro"/>
</dbReference>
<dbReference type="Proteomes" id="UP000823750">
    <property type="component" value="Unassembled WGS sequence"/>
</dbReference>
<protein>
    <submittedName>
        <fullName evidence="7">DNA/RNA non-specific endonuclease</fullName>
    </submittedName>
</protein>
<comment type="caution">
    <text evidence="7">The sequence shown here is derived from an EMBL/GenBank/DDBJ whole genome shotgun (WGS) entry which is preliminary data.</text>
</comment>
<feature type="signal peptide" evidence="4">
    <location>
        <begin position="1"/>
        <end position="22"/>
    </location>
</feature>
<dbReference type="InterPro" id="IPR001604">
    <property type="entry name" value="Endo_G_ENPP1-like_dom"/>
</dbReference>
<dbReference type="EMBL" id="JADILX010000097">
    <property type="protein sequence ID" value="MBO8486095.1"/>
    <property type="molecule type" value="Genomic_DNA"/>
</dbReference>